<sequence length="228" mass="25169">MTEWIYVDRTKYADDGCDWTPAILWQMNASARARSRAVYIPAPRPVQVAKPSAPMIRRTPVAATPGDKNQEKVTKTHIGIVIHSRGEKIVRLHETATAWSVSGQENYDKRNGTRIGASGASCLMLETIKPAESKVVTQESTAGSELSAQALVTIMQDKTLSYQAILTTIKLSHPEVRMSMSQLQNRIKGMMQSKLVALIRHDDLPVTHFTLGHVDPGFYALSSKNLKG</sequence>
<protein>
    <submittedName>
        <fullName evidence="1">Uncharacterized protein</fullName>
    </submittedName>
</protein>
<keyword evidence="2" id="KW-1185">Reference proteome</keyword>
<dbReference type="EMBL" id="AP025334">
    <property type="protein sequence ID" value="BDD52010.1"/>
    <property type="molecule type" value="Genomic_DNA"/>
</dbReference>
<accession>A0ABN6LWB1</accession>
<organism evidence="1 2">
    <name type="scientific">Phytobacter diazotrophicus</name>
    <dbReference type="NCBI Taxonomy" id="395631"/>
    <lineage>
        <taxon>Bacteria</taxon>
        <taxon>Pseudomonadati</taxon>
        <taxon>Pseudomonadota</taxon>
        <taxon>Gammaproteobacteria</taxon>
        <taxon>Enterobacterales</taxon>
        <taxon>Enterobacteriaceae</taxon>
        <taxon>Phytobacter</taxon>
    </lineage>
</organism>
<evidence type="ECO:0000313" key="1">
    <source>
        <dbReference type="EMBL" id="BDD52010.1"/>
    </source>
</evidence>
<dbReference type="RefSeq" id="WP_125124994.1">
    <property type="nucleotide sequence ID" value="NZ_AP025334.1"/>
</dbReference>
<dbReference type="Proteomes" id="UP001320460">
    <property type="component" value="Chromosome"/>
</dbReference>
<name>A0ABN6LWB1_9ENTR</name>
<reference evidence="1 2" key="1">
    <citation type="submission" date="2021-12" db="EMBL/GenBank/DDBJ databases">
        <title>Complete genome sequence of Phytobacter diazotrophicus TA9734.</title>
        <authorList>
            <person name="Kubota H."/>
            <person name="Nakayama Y."/>
            <person name="Ariyoshi T."/>
        </authorList>
    </citation>
    <scope>NUCLEOTIDE SEQUENCE [LARGE SCALE GENOMIC DNA]</scope>
    <source>
        <strain evidence="1 2">TA9734</strain>
    </source>
</reference>
<proteinExistence type="predicted"/>
<evidence type="ECO:0000313" key="2">
    <source>
        <dbReference type="Proteomes" id="UP001320460"/>
    </source>
</evidence>
<gene>
    <name evidence="1" type="ORF">PDTA9734_34970</name>
</gene>